<gene>
    <name evidence="2" type="ORF">G210_3826</name>
</gene>
<comment type="caution">
    <text evidence="2">The sequence shown here is derived from an EMBL/GenBank/DDBJ whole genome shotgun (WGS) entry which is preliminary data.</text>
</comment>
<name>M3JUA5_CANMX</name>
<keyword evidence="3" id="KW-1185">Reference proteome</keyword>
<dbReference type="HOGENOM" id="CLU_1010271_0_0_1"/>
<dbReference type="AlphaFoldDB" id="M3JUA5"/>
<dbReference type="EMBL" id="AOGT01002255">
    <property type="protein sequence ID" value="EMG45949.1"/>
    <property type="molecule type" value="Genomic_DNA"/>
</dbReference>
<feature type="non-terminal residue" evidence="2">
    <location>
        <position position="282"/>
    </location>
</feature>
<protein>
    <submittedName>
        <fullName evidence="2">Uncharacterized protein</fullName>
    </submittedName>
</protein>
<evidence type="ECO:0000313" key="3">
    <source>
        <dbReference type="Proteomes" id="UP000011777"/>
    </source>
</evidence>
<dbReference type="STRING" id="1245528.M3JUA5"/>
<dbReference type="Proteomes" id="UP000011777">
    <property type="component" value="Unassembled WGS sequence"/>
</dbReference>
<dbReference type="InterPro" id="IPR027417">
    <property type="entry name" value="P-loop_NTPase"/>
</dbReference>
<feature type="region of interest" description="Disordered" evidence="1">
    <location>
        <begin position="29"/>
        <end position="50"/>
    </location>
</feature>
<organism evidence="2 3">
    <name type="scientific">Candida maltosa (strain Xu316)</name>
    <name type="common">Yeast</name>
    <dbReference type="NCBI Taxonomy" id="1245528"/>
    <lineage>
        <taxon>Eukaryota</taxon>
        <taxon>Fungi</taxon>
        <taxon>Dikarya</taxon>
        <taxon>Ascomycota</taxon>
        <taxon>Saccharomycotina</taxon>
        <taxon>Pichiomycetes</taxon>
        <taxon>Debaryomycetaceae</taxon>
        <taxon>Candida/Lodderomyces clade</taxon>
        <taxon>Candida</taxon>
    </lineage>
</organism>
<sequence length="282" mass="31861">MCEGSTDLISVVEYQQVIEQFKNASLSSTQIKQKTSKTTNPNQTTRSSKRKSFDCYREAIIKSCVERFSPPLISTLHYSSLGTYYDKSTLATFLSDILDNPNHIIHSDEYHIIWNEGQDTKNLRFSVMFSLNSPVLAMLSSDVTKNFESHPFILGQSFFLFNDQENPWCGSISEIDVDETSRFVTLEISVYRWIKHPLPRIAHNDSLYLLIASVQATRILNALDNFSRTIFVDLILGNESLNSDSPDTPYLFTNKKLNSSQIAAITAALNNKITIIRGPPGT</sequence>
<feature type="compositionally biased region" description="Low complexity" evidence="1">
    <location>
        <begin position="29"/>
        <end position="39"/>
    </location>
</feature>
<evidence type="ECO:0000313" key="2">
    <source>
        <dbReference type="EMBL" id="EMG45949.1"/>
    </source>
</evidence>
<evidence type="ECO:0000256" key="1">
    <source>
        <dbReference type="SAM" id="MobiDB-lite"/>
    </source>
</evidence>
<dbReference type="Gene3D" id="3.40.50.300">
    <property type="entry name" value="P-loop containing nucleotide triphosphate hydrolases"/>
    <property type="match status" value="1"/>
</dbReference>
<accession>M3JUA5</accession>
<dbReference type="eggNOG" id="KOG1802">
    <property type="taxonomic scope" value="Eukaryota"/>
</dbReference>
<reference evidence="2 3" key="1">
    <citation type="submission" date="2013-02" db="EMBL/GenBank/DDBJ databases">
        <title>Genome sequence of Candida maltosa Xu316, a potential industrial strain for xylitol and ethanol production.</title>
        <authorList>
            <person name="Yu J."/>
            <person name="Wang Q."/>
            <person name="Geng X."/>
            <person name="Bao W."/>
            <person name="He P."/>
            <person name="Cai J."/>
        </authorList>
    </citation>
    <scope>NUCLEOTIDE SEQUENCE [LARGE SCALE GENOMIC DNA]</scope>
    <source>
        <strain evidence="3">Xu316</strain>
    </source>
</reference>
<proteinExistence type="predicted"/>